<dbReference type="NCBIfam" id="TIGR00872">
    <property type="entry name" value="gnd_rel"/>
    <property type="match status" value="1"/>
</dbReference>
<dbReference type="Pfam" id="PF00393">
    <property type="entry name" value="6PGD"/>
    <property type="match status" value="1"/>
</dbReference>
<evidence type="ECO:0000313" key="6">
    <source>
        <dbReference type="Proteomes" id="UP001232493"/>
    </source>
</evidence>
<evidence type="ECO:0000256" key="3">
    <source>
        <dbReference type="ARBA" id="ARBA00023064"/>
    </source>
</evidence>
<keyword evidence="2" id="KW-0560">Oxidoreductase</keyword>
<dbReference type="InterPro" id="IPR006183">
    <property type="entry name" value="Pgluconate_DH"/>
</dbReference>
<dbReference type="InterPro" id="IPR008927">
    <property type="entry name" value="6-PGluconate_DH-like_C_sf"/>
</dbReference>
<evidence type="ECO:0000313" key="5">
    <source>
        <dbReference type="EMBL" id="WGS64190.1"/>
    </source>
</evidence>
<dbReference type="Gene3D" id="1.10.1040.10">
    <property type="entry name" value="N-(1-d-carboxylethyl)-l-norvaline Dehydrogenase, domain 2"/>
    <property type="match status" value="1"/>
</dbReference>
<organism evidence="5 6">
    <name type="scientific">Marinitoga aeolica</name>
    <dbReference type="NCBI Taxonomy" id="2809031"/>
    <lineage>
        <taxon>Bacteria</taxon>
        <taxon>Thermotogati</taxon>
        <taxon>Thermotogota</taxon>
        <taxon>Thermotogae</taxon>
        <taxon>Petrotogales</taxon>
        <taxon>Petrotogaceae</taxon>
        <taxon>Marinitoga</taxon>
    </lineage>
</organism>
<dbReference type="EMBL" id="CP069362">
    <property type="protein sequence ID" value="WGS64190.1"/>
    <property type="molecule type" value="Genomic_DNA"/>
</dbReference>
<dbReference type="InterPro" id="IPR006115">
    <property type="entry name" value="6PGDH_NADP-bd"/>
</dbReference>
<accession>A0ABY8PNH3</accession>
<keyword evidence="6" id="KW-1185">Reference proteome</keyword>
<gene>
    <name evidence="5" type="primary">gnd</name>
    <name evidence="5" type="ORF">JRV97_07350</name>
</gene>
<sequence>MKIGIIGLGRMGKNMARRLFKGGHDVVVYNRTKEKVKEMQEEGLIGAYSLKEFIEKLDTPRVIWLMLPAGEVTDNNIDNLIPLLDKGDIIIDGANSYYKDDLKRAEKLNKYGIHYMDAGVSGGVWGLKEGYCTMIGGEKEIFDYIEPILKTLAPKDGYLYCGPTGAGHFVKMVHNGIEYGLMEAYGEGFELLKASKYGENLDLHKVAHLWNQGSVIRSWLLELLENAFKEDGNLEEIQGYVEDSGEARWTVLEAVESGVSVPIISNSLFKRFQSRQKDVFSDKVVAALRREFGGHAVYKKSEEVKKNIAGAGKVQAANPDEKFRR</sequence>
<evidence type="ECO:0000256" key="1">
    <source>
        <dbReference type="ARBA" id="ARBA00008419"/>
    </source>
</evidence>
<dbReference type="InterPro" id="IPR006114">
    <property type="entry name" value="6PGDH_C"/>
</dbReference>
<reference evidence="5 6" key="1">
    <citation type="submission" date="2021-02" db="EMBL/GenBank/DDBJ databases">
        <title>Characterization of Marinitoga sp. nov. str. BP5-C20A.</title>
        <authorList>
            <person name="Erauso G."/>
            <person name="Postec A."/>
        </authorList>
    </citation>
    <scope>NUCLEOTIDE SEQUENCE [LARGE SCALE GENOMIC DNA]</scope>
    <source>
        <strain evidence="5 6">BP5-C20A</strain>
    </source>
</reference>
<evidence type="ECO:0000256" key="2">
    <source>
        <dbReference type="ARBA" id="ARBA00023002"/>
    </source>
</evidence>
<name>A0ABY8PNH3_9BACT</name>
<feature type="domain" description="6-phosphogluconate dehydrogenase C-terminal" evidence="4">
    <location>
        <begin position="167"/>
        <end position="322"/>
    </location>
</feature>
<dbReference type="SMART" id="SM01350">
    <property type="entry name" value="6PGD"/>
    <property type="match status" value="1"/>
</dbReference>
<comment type="similarity">
    <text evidence="1">Belongs to the 6-phosphogluconate dehydrogenase family.</text>
</comment>
<proteinExistence type="inferred from homology"/>
<dbReference type="RefSeq" id="WP_280997639.1">
    <property type="nucleotide sequence ID" value="NZ_CP069362.1"/>
</dbReference>
<dbReference type="InterPro" id="IPR002204">
    <property type="entry name" value="3-OH-isobutyrate_DH-rel_CS"/>
</dbReference>
<dbReference type="Gene3D" id="3.40.50.720">
    <property type="entry name" value="NAD(P)-binding Rossmann-like Domain"/>
    <property type="match status" value="1"/>
</dbReference>
<dbReference type="SUPFAM" id="SSF51735">
    <property type="entry name" value="NAD(P)-binding Rossmann-fold domains"/>
    <property type="match status" value="1"/>
</dbReference>
<dbReference type="InterPro" id="IPR013328">
    <property type="entry name" value="6PGD_dom2"/>
</dbReference>
<dbReference type="Proteomes" id="UP001232493">
    <property type="component" value="Chromosome"/>
</dbReference>
<evidence type="ECO:0000259" key="4">
    <source>
        <dbReference type="SMART" id="SM01350"/>
    </source>
</evidence>
<dbReference type="PANTHER" id="PTHR11811">
    <property type="entry name" value="6-PHOSPHOGLUCONATE DEHYDROGENASE"/>
    <property type="match status" value="1"/>
</dbReference>
<dbReference type="SUPFAM" id="SSF48179">
    <property type="entry name" value="6-phosphogluconate dehydrogenase C-terminal domain-like"/>
    <property type="match status" value="1"/>
</dbReference>
<dbReference type="PROSITE" id="PS00895">
    <property type="entry name" value="3_HYDROXYISOBUT_DH"/>
    <property type="match status" value="1"/>
</dbReference>
<protein>
    <submittedName>
        <fullName evidence="5">Decarboxylating 6-phosphogluconate dehydrogenase</fullName>
    </submittedName>
</protein>
<dbReference type="InterPro" id="IPR036291">
    <property type="entry name" value="NAD(P)-bd_dom_sf"/>
</dbReference>
<dbReference type="Pfam" id="PF03446">
    <property type="entry name" value="NAD_binding_2"/>
    <property type="match status" value="1"/>
</dbReference>
<dbReference type="PRINTS" id="PR00076">
    <property type="entry name" value="6PGDHDRGNASE"/>
</dbReference>
<dbReference type="InterPro" id="IPR004849">
    <property type="entry name" value="6DGDH_YqeC"/>
</dbReference>
<keyword evidence="3" id="KW-0311">Gluconate utilization</keyword>
<dbReference type="NCBIfam" id="NF007161">
    <property type="entry name" value="PRK09599.1"/>
    <property type="match status" value="1"/>
</dbReference>